<dbReference type="InterPro" id="IPR013324">
    <property type="entry name" value="RNA_pol_sigma_r3/r4-like"/>
</dbReference>
<comment type="caution">
    <text evidence="7">The sequence shown here is derived from an EMBL/GenBank/DDBJ whole genome shotgun (WGS) entry which is preliminary data.</text>
</comment>
<reference evidence="7 8" key="1">
    <citation type="submission" date="2024-10" db="EMBL/GenBank/DDBJ databases">
        <title>The Natural Products Discovery Center: Release of the First 8490 Sequenced Strains for Exploring Actinobacteria Biosynthetic Diversity.</title>
        <authorList>
            <person name="Kalkreuter E."/>
            <person name="Kautsar S.A."/>
            <person name="Yang D."/>
            <person name="Bader C.D."/>
            <person name="Teijaro C.N."/>
            <person name="Fluegel L."/>
            <person name="Davis C.M."/>
            <person name="Simpson J.R."/>
            <person name="Lauterbach L."/>
            <person name="Steele A.D."/>
            <person name="Gui C."/>
            <person name="Meng S."/>
            <person name="Li G."/>
            <person name="Viehrig K."/>
            <person name="Ye F."/>
            <person name="Su P."/>
            <person name="Kiefer A.F."/>
            <person name="Nichols A."/>
            <person name="Cepeda A.J."/>
            <person name="Yan W."/>
            <person name="Fan B."/>
            <person name="Jiang Y."/>
            <person name="Adhikari A."/>
            <person name="Zheng C.-J."/>
            <person name="Schuster L."/>
            <person name="Cowan T.M."/>
            <person name="Smanski M.J."/>
            <person name="Chevrette M.G."/>
            <person name="De Carvalho L.P.S."/>
            <person name="Shen B."/>
        </authorList>
    </citation>
    <scope>NUCLEOTIDE SEQUENCE [LARGE SCALE GENOMIC DNA]</scope>
    <source>
        <strain evidence="7 8">NPDC002173</strain>
    </source>
</reference>
<dbReference type="InterPro" id="IPR013249">
    <property type="entry name" value="RNA_pol_sigma70_r4_t2"/>
</dbReference>
<sequence length="297" mass="32615">MSAGADLIGRARRSFGSVRNDGLAPHIARMSARNVLANHRRGEVRRQARSVELDAEMVDLYGAAPDNGVELTAIGEVFRSLPDDDRELLSLVAWEGLDRRQIATALGVSRNAVGIRLHRARPLLRPGEHPGRADRLADADRHQTLQAGTDLRLDHHRPPRGNEQLEHHPHEGPVAPCVLVPDDTPKVKEVHSKIRLATTEGGSLAGYRVDEKTVGEVLPEIEKRGLKATYLVMAIPPGNPGGFGELRSQDTPVGDDWIVWEAEEEKGVPGKVILLVTDERYARNPVYGGPRDNVIHD</sequence>
<evidence type="ECO:0000256" key="1">
    <source>
        <dbReference type="ARBA" id="ARBA00010641"/>
    </source>
</evidence>
<dbReference type="Gene3D" id="1.10.10.10">
    <property type="entry name" value="Winged helix-like DNA-binding domain superfamily/Winged helix DNA-binding domain"/>
    <property type="match status" value="1"/>
</dbReference>
<evidence type="ECO:0000259" key="6">
    <source>
        <dbReference type="Pfam" id="PF08281"/>
    </source>
</evidence>
<keyword evidence="2" id="KW-0805">Transcription regulation</keyword>
<dbReference type="RefSeq" id="WP_387418319.1">
    <property type="nucleotide sequence ID" value="NZ_JBIASD010000070.1"/>
</dbReference>
<dbReference type="Proteomes" id="UP001602013">
    <property type="component" value="Unassembled WGS sequence"/>
</dbReference>
<accession>A0ABW6T4H6</accession>
<gene>
    <name evidence="7" type="ORF">ACFYXI_42205</name>
</gene>
<dbReference type="SUPFAM" id="SSF88659">
    <property type="entry name" value="Sigma3 and sigma4 domains of RNA polymerase sigma factors"/>
    <property type="match status" value="1"/>
</dbReference>
<evidence type="ECO:0000256" key="2">
    <source>
        <dbReference type="ARBA" id="ARBA00023015"/>
    </source>
</evidence>
<name>A0ABW6T4H6_9ACTN</name>
<evidence type="ECO:0000313" key="7">
    <source>
        <dbReference type="EMBL" id="MFF3672156.1"/>
    </source>
</evidence>
<evidence type="ECO:0000256" key="3">
    <source>
        <dbReference type="ARBA" id="ARBA00023082"/>
    </source>
</evidence>
<dbReference type="CDD" id="cd06171">
    <property type="entry name" value="Sigma70_r4"/>
    <property type="match status" value="1"/>
</dbReference>
<organism evidence="7 8">
    <name type="scientific">Microtetraspora malaysiensis</name>
    <dbReference type="NCBI Taxonomy" id="161358"/>
    <lineage>
        <taxon>Bacteria</taxon>
        <taxon>Bacillati</taxon>
        <taxon>Actinomycetota</taxon>
        <taxon>Actinomycetes</taxon>
        <taxon>Streptosporangiales</taxon>
        <taxon>Streptosporangiaceae</taxon>
        <taxon>Microtetraspora</taxon>
    </lineage>
</organism>
<keyword evidence="8" id="KW-1185">Reference proteome</keyword>
<dbReference type="EMBL" id="JBIASD010000070">
    <property type="protein sequence ID" value="MFF3672156.1"/>
    <property type="molecule type" value="Genomic_DNA"/>
</dbReference>
<comment type="similarity">
    <text evidence="1">Belongs to the sigma-70 factor family. ECF subfamily.</text>
</comment>
<keyword evidence="3" id="KW-0731">Sigma factor</keyword>
<keyword evidence="4" id="KW-0804">Transcription</keyword>
<feature type="domain" description="RNA polymerase sigma factor 70 region 4 type 2" evidence="6">
    <location>
        <begin position="73"/>
        <end position="121"/>
    </location>
</feature>
<evidence type="ECO:0000256" key="4">
    <source>
        <dbReference type="ARBA" id="ARBA00023163"/>
    </source>
</evidence>
<feature type="region of interest" description="Disordered" evidence="5">
    <location>
        <begin position="148"/>
        <end position="173"/>
    </location>
</feature>
<evidence type="ECO:0000313" key="8">
    <source>
        <dbReference type="Proteomes" id="UP001602013"/>
    </source>
</evidence>
<dbReference type="Pfam" id="PF08281">
    <property type="entry name" value="Sigma70_r4_2"/>
    <property type="match status" value="1"/>
</dbReference>
<proteinExistence type="inferred from homology"/>
<evidence type="ECO:0000256" key="5">
    <source>
        <dbReference type="SAM" id="MobiDB-lite"/>
    </source>
</evidence>
<protein>
    <submittedName>
        <fullName evidence="7">RNA polymerase sigma factor</fullName>
    </submittedName>
</protein>
<dbReference type="InterPro" id="IPR036388">
    <property type="entry name" value="WH-like_DNA-bd_sf"/>
</dbReference>